<comment type="caution">
    <text evidence="2">The sequence shown here is derived from an EMBL/GenBank/DDBJ whole genome shotgun (WGS) entry which is preliminary data.</text>
</comment>
<evidence type="ECO:0000256" key="1">
    <source>
        <dbReference type="SAM" id="MobiDB-lite"/>
    </source>
</evidence>
<proteinExistence type="predicted"/>
<dbReference type="OrthoDB" id="418722at2759"/>
<dbReference type="InterPro" id="IPR029071">
    <property type="entry name" value="Ubiquitin-like_domsf"/>
</dbReference>
<protein>
    <recommendedName>
        <fullName evidence="4">Ubiquitin-like domain-containing protein</fullName>
    </recommendedName>
</protein>
<evidence type="ECO:0008006" key="4">
    <source>
        <dbReference type="Google" id="ProtNLM"/>
    </source>
</evidence>
<accession>A0A812W186</accession>
<keyword evidence="3" id="KW-1185">Reference proteome</keyword>
<sequence length="285" mass="30674">MGLASSTNGDFRPSPASTDIRQNGGEVVDLQVQAINGNMYPVSIEASARLVELYEAVARALDVAPWMLRLTAGTSVLDVSSDGDKTLEALGIKEETDVIALRCTGCFLENAGISGYNGDYFCSVLQVCQAGWNAVEIKFSAWGDGSLGKLQDPSTSRLSFLDSKRELKSVRPKSVTLEVDESADDRSAHKQGVMTFEGVPTHGQVWFVYGATGYDKLALQKTNEDKSRQAKASIARWTGAVGGGRTSSSRVRFALPSPPPAVPTRRPQRGLGGEQRARDLLDVME</sequence>
<dbReference type="AlphaFoldDB" id="A0A812W186"/>
<feature type="region of interest" description="Disordered" evidence="1">
    <location>
        <begin position="1"/>
        <end position="23"/>
    </location>
</feature>
<feature type="compositionally biased region" description="Basic and acidic residues" evidence="1">
    <location>
        <begin position="275"/>
        <end position="285"/>
    </location>
</feature>
<feature type="region of interest" description="Disordered" evidence="1">
    <location>
        <begin position="240"/>
        <end position="285"/>
    </location>
</feature>
<organism evidence="2 3">
    <name type="scientific">Symbiodinium necroappetens</name>
    <dbReference type="NCBI Taxonomy" id="1628268"/>
    <lineage>
        <taxon>Eukaryota</taxon>
        <taxon>Sar</taxon>
        <taxon>Alveolata</taxon>
        <taxon>Dinophyceae</taxon>
        <taxon>Suessiales</taxon>
        <taxon>Symbiodiniaceae</taxon>
        <taxon>Symbiodinium</taxon>
    </lineage>
</organism>
<feature type="compositionally biased region" description="Polar residues" evidence="1">
    <location>
        <begin position="1"/>
        <end position="21"/>
    </location>
</feature>
<dbReference type="Proteomes" id="UP000601435">
    <property type="component" value="Unassembled WGS sequence"/>
</dbReference>
<dbReference type="EMBL" id="CAJNJA010031097">
    <property type="protein sequence ID" value="CAE7652987.1"/>
    <property type="molecule type" value="Genomic_DNA"/>
</dbReference>
<dbReference type="SUPFAM" id="SSF54236">
    <property type="entry name" value="Ubiquitin-like"/>
    <property type="match status" value="1"/>
</dbReference>
<name>A0A812W186_9DINO</name>
<reference evidence="2" key="1">
    <citation type="submission" date="2021-02" db="EMBL/GenBank/DDBJ databases">
        <authorList>
            <person name="Dougan E. K."/>
            <person name="Rhodes N."/>
            <person name="Thang M."/>
            <person name="Chan C."/>
        </authorList>
    </citation>
    <scope>NUCLEOTIDE SEQUENCE</scope>
</reference>
<gene>
    <name evidence="2" type="ORF">SNEC2469_LOCUS18474</name>
</gene>
<evidence type="ECO:0000313" key="3">
    <source>
        <dbReference type="Proteomes" id="UP000601435"/>
    </source>
</evidence>
<evidence type="ECO:0000313" key="2">
    <source>
        <dbReference type="EMBL" id="CAE7652987.1"/>
    </source>
</evidence>